<feature type="binding site" evidence="3">
    <location>
        <begin position="370"/>
        <end position="374"/>
    </location>
    <ligand>
        <name>ATP</name>
        <dbReference type="ChEBI" id="CHEBI:30616"/>
    </ligand>
</feature>
<dbReference type="EC" id="5.6.2.3" evidence="3"/>
<keyword evidence="3" id="KW-0413">Isomerase</keyword>
<dbReference type="AlphaFoldDB" id="A0A0V8JJW0"/>
<dbReference type="Pfam" id="PF23139">
    <property type="entry name" value="OB_YrrC"/>
    <property type="match status" value="1"/>
</dbReference>
<dbReference type="Pfam" id="PF13538">
    <property type="entry name" value="UvrD_C_2"/>
    <property type="match status" value="1"/>
</dbReference>
<dbReference type="InterPro" id="IPR041451">
    <property type="entry name" value="RecD2_SH13"/>
</dbReference>
<dbReference type="InterPro" id="IPR055446">
    <property type="entry name" value="RecD2_N_OB"/>
</dbReference>
<accession>A0A0V8JJW0</accession>
<evidence type="ECO:0000256" key="1">
    <source>
        <dbReference type="ARBA" id="ARBA00022741"/>
    </source>
</evidence>
<keyword evidence="1 3" id="KW-0547">Nucleotide-binding</keyword>
<dbReference type="HAMAP" id="MF_01488">
    <property type="entry name" value="RecD2"/>
    <property type="match status" value="1"/>
</dbReference>
<dbReference type="GO" id="GO:0003677">
    <property type="term" value="F:DNA binding"/>
    <property type="evidence" value="ECO:0007669"/>
    <property type="project" value="UniProtKB-UniRule"/>
</dbReference>
<dbReference type="InterPro" id="IPR027785">
    <property type="entry name" value="UvrD-like_helicase_C"/>
</dbReference>
<dbReference type="GO" id="GO:0017116">
    <property type="term" value="F:single-stranded DNA helicase activity"/>
    <property type="evidence" value="ECO:0007669"/>
    <property type="project" value="TreeGrafter"/>
</dbReference>
<evidence type="ECO:0000256" key="2">
    <source>
        <dbReference type="ARBA" id="ARBA00022840"/>
    </source>
</evidence>
<dbReference type="RefSeq" id="WP_062686953.1">
    <property type="nucleotide sequence ID" value="NZ_KQ758662.1"/>
</dbReference>
<evidence type="ECO:0000313" key="6">
    <source>
        <dbReference type="Proteomes" id="UP000053681"/>
    </source>
</evidence>
<dbReference type="SUPFAM" id="SSF52540">
    <property type="entry name" value="P-loop containing nucleoside triphosphate hydrolases"/>
    <property type="match status" value="1"/>
</dbReference>
<dbReference type="InterPro" id="IPR050534">
    <property type="entry name" value="Coronavir_polyprotein_1ab"/>
</dbReference>
<dbReference type="Pfam" id="PF14490">
    <property type="entry name" value="HHH_RecD2"/>
    <property type="match status" value="1"/>
</dbReference>
<dbReference type="InterPro" id="IPR027417">
    <property type="entry name" value="P-loop_NTPase"/>
</dbReference>
<dbReference type="PANTHER" id="PTHR43788:SF6">
    <property type="entry name" value="DNA HELICASE B"/>
    <property type="match status" value="1"/>
</dbReference>
<dbReference type="InterPro" id="IPR029493">
    <property type="entry name" value="RecD2-like_HHH"/>
</dbReference>
<dbReference type="InterPro" id="IPR003593">
    <property type="entry name" value="AAA+_ATPase"/>
</dbReference>
<evidence type="ECO:0000313" key="5">
    <source>
        <dbReference type="EMBL" id="KSU87313.1"/>
    </source>
</evidence>
<dbReference type="Pfam" id="PF18335">
    <property type="entry name" value="SH3_13"/>
    <property type="match status" value="1"/>
</dbReference>
<dbReference type="InterPro" id="IPR006345">
    <property type="entry name" value="RecD2"/>
</dbReference>
<feature type="domain" description="AAA+ ATPase" evidence="4">
    <location>
        <begin position="359"/>
        <end position="520"/>
    </location>
</feature>
<keyword evidence="6" id="KW-1185">Reference proteome</keyword>
<dbReference type="GO" id="GO:0009338">
    <property type="term" value="C:exodeoxyribonuclease V complex"/>
    <property type="evidence" value="ECO:0007669"/>
    <property type="project" value="TreeGrafter"/>
</dbReference>
<gene>
    <name evidence="3" type="primary">recD2</name>
    <name evidence="5" type="ORF">AS180_13785</name>
</gene>
<dbReference type="Gene3D" id="1.10.10.2220">
    <property type="match status" value="1"/>
</dbReference>
<dbReference type="Pfam" id="PF13604">
    <property type="entry name" value="AAA_30"/>
    <property type="match status" value="1"/>
</dbReference>
<sequence length="787" mass="88858">MSEAVLNPLQPDEEKTYIKGTAIVTVFHNEENLYNVTRIRIKETNVSMDDKEAIVTGYFPRLNEDELYTFIGNFKEHPKFGLQFQVEQFKKELPQSKQGVIQYLSSDLFNGIGKKTAENIVEALGERAIYRMLQDPAVLKKVSRLSADKAEKLIVQLREHQGLEEVMVKLTDLGFGPQLSMKIFQAYKQEALEVIQTNPYQLVEDVQGIGFNRADELGRKLGLATNHPNRLRAGILYVIEHECNQMGHVYVKAEQLYQKTGELLQKSRQEPLSEMDIIREIDALKEEKKIIIDDDKMYFPPLFYAEKGVVKAIGKLMAQTEYEEQFPESEFLLALGELEERLGVQYAPSQREGIQKALLSPMLLLTGGPGTGKTTVIKGIVELYAELHGCSLNPGDYKKDEGFPVLLVAPTGRAAKRMSEATGLPAVTIHRLLKWNGQEGFDHNEENPINGKLLIVDEVSMVDLWLAHQLFKSLPASIQVVLVGDEDQLPSVGPGQVLKDLLHSEAVPTVRLTDVYRQEEGSSIIDLAHEIKKGRLPSDLTNQQGDRSFIRCYGAQITDVVKQVCGNAVKKGYTAKDIQVLAPMYKGPAGIDKMNEVLQELFNPASQQRRELKHGDVTYRVGDKVLQLVNQPDSNVFNGDMGEIVSVFFAKENTEKQDMLVISFEGNEVTYTKQDFNQITHAYCCSIHKSQGSEFPIVVLPIVKSYYRMLRRNLLYTAVTRSKQFLILCGEEEAFQIGVNRNEDSIRQTNLQALLKEQLVDELEDPEVPFMKDANIGMENLTPYDFM</sequence>
<dbReference type="PANTHER" id="PTHR43788">
    <property type="entry name" value="DNA2/NAM7 HELICASE FAMILY MEMBER"/>
    <property type="match status" value="1"/>
</dbReference>
<organism evidence="5 6">
    <name type="scientific">Priestia veravalensis</name>
    <dbReference type="NCBI Taxonomy" id="1414648"/>
    <lineage>
        <taxon>Bacteria</taxon>
        <taxon>Bacillati</taxon>
        <taxon>Bacillota</taxon>
        <taxon>Bacilli</taxon>
        <taxon>Bacillales</taxon>
        <taxon>Bacillaceae</taxon>
        <taxon>Priestia</taxon>
    </lineage>
</organism>
<dbReference type="GO" id="GO:0005524">
    <property type="term" value="F:ATP binding"/>
    <property type="evidence" value="ECO:0007669"/>
    <property type="project" value="UniProtKB-UniRule"/>
</dbReference>
<protein>
    <recommendedName>
        <fullName evidence="3">ATP-dependent RecD2 DNA helicase</fullName>
        <ecNumber evidence="3">5.6.2.3</ecNumber>
    </recommendedName>
    <alternativeName>
        <fullName evidence="3">DNA 5'-3' helicase subunit RecD2</fullName>
    </alternativeName>
</protein>
<comment type="function">
    <text evidence="3">DNA-dependent ATPase and ATP-dependent 5'-3' DNA helicase. Has no activity on blunt DNA or DNA with 3'-overhangs, requires at least 10 bases of 5'-ssDNA for helicase activity.</text>
</comment>
<dbReference type="Gene3D" id="3.40.50.300">
    <property type="entry name" value="P-loop containing nucleotide triphosphate hydrolases"/>
    <property type="match status" value="2"/>
</dbReference>
<dbReference type="GO" id="GO:0043139">
    <property type="term" value="F:5'-3' DNA helicase activity"/>
    <property type="evidence" value="ECO:0007669"/>
    <property type="project" value="UniProtKB-UniRule"/>
</dbReference>
<comment type="catalytic activity">
    <reaction evidence="3">
        <text>ATP + H2O = ADP + phosphate + H(+)</text>
        <dbReference type="Rhea" id="RHEA:13065"/>
        <dbReference type="ChEBI" id="CHEBI:15377"/>
        <dbReference type="ChEBI" id="CHEBI:15378"/>
        <dbReference type="ChEBI" id="CHEBI:30616"/>
        <dbReference type="ChEBI" id="CHEBI:43474"/>
        <dbReference type="ChEBI" id="CHEBI:456216"/>
        <dbReference type="EC" id="5.6.2.3"/>
    </reaction>
</comment>
<dbReference type="GO" id="GO:0006310">
    <property type="term" value="P:DNA recombination"/>
    <property type="evidence" value="ECO:0007669"/>
    <property type="project" value="InterPro"/>
</dbReference>
<dbReference type="EMBL" id="LNQP01000047">
    <property type="protein sequence ID" value="KSU87313.1"/>
    <property type="molecule type" value="Genomic_DNA"/>
</dbReference>
<keyword evidence="3" id="KW-0347">Helicase</keyword>
<proteinExistence type="inferred from homology"/>
<comment type="similarity">
    <text evidence="3">Belongs to the RecD family. RecD2 subfamily.</text>
</comment>
<keyword evidence="3" id="KW-0378">Hydrolase</keyword>
<dbReference type="Gene3D" id="2.30.30.940">
    <property type="match status" value="1"/>
</dbReference>
<dbReference type="NCBIfam" id="TIGR01448">
    <property type="entry name" value="recD_rel"/>
    <property type="match status" value="1"/>
</dbReference>
<name>A0A0V8JJW0_9BACI</name>
<reference evidence="5 6" key="1">
    <citation type="submission" date="2015-11" db="EMBL/GenBank/DDBJ databases">
        <title>Bacillus caseinolyticus sp nov.</title>
        <authorList>
            <person name="Dastager S.G."/>
            <person name="Mawlankar R."/>
        </authorList>
    </citation>
    <scope>NUCLEOTIDE SEQUENCE [LARGE SCALE GENOMIC DNA]</scope>
    <source>
        <strain evidence="5 6">SGD-V-76</strain>
    </source>
</reference>
<comment type="caution">
    <text evidence="5">The sequence shown here is derived from an EMBL/GenBank/DDBJ whole genome shotgun (WGS) entry which is preliminary data.</text>
</comment>
<evidence type="ECO:0000256" key="3">
    <source>
        <dbReference type="HAMAP-Rule" id="MF_01488"/>
    </source>
</evidence>
<dbReference type="CDD" id="cd17933">
    <property type="entry name" value="DEXSc_RecD-like"/>
    <property type="match status" value="1"/>
</dbReference>
<keyword evidence="3" id="KW-0238">DNA-binding</keyword>
<dbReference type="SMART" id="SM00382">
    <property type="entry name" value="AAA"/>
    <property type="match status" value="1"/>
</dbReference>
<dbReference type="GO" id="GO:0016887">
    <property type="term" value="F:ATP hydrolysis activity"/>
    <property type="evidence" value="ECO:0007669"/>
    <property type="project" value="RHEA"/>
</dbReference>
<evidence type="ECO:0000259" key="4">
    <source>
        <dbReference type="SMART" id="SM00382"/>
    </source>
</evidence>
<keyword evidence="2 3" id="KW-0067">ATP-binding</keyword>
<dbReference type="CDD" id="cd18809">
    <property type="entry name" value="SF1_C_RecD"/>
    <property type="match status" value="1"/>
</dbReference>
<dbReference type="Proteomes" id="UP000053681">
    <property type="component" value="Unassembled WGS sequence"/>
</dbReference>